<proteinExistence type="predicted"/>
<feature type="transmembrane region" description="Helical" evidence="2">
    <location>
        <begin position="118"/>
        <end position="138"/>
    </location>
</feature>
<comment type="caution">
    <text evidence="4">The sequence shown here is derived from an EMBL/GenBank/DDBJ whole genome shotgun (WGS) entry which is preliminary data.</text>
</comment>
<keyword evidence="2" id="KW-0472">Membrane</keyword>
<dbReference type="InterPro" id="IPR010559">
    <property type="entry name" value="Sig_transdc_His_kin_internal"/>
</dbReference>
<gene>
    <name evidence="4" type="ORF">QQ020_19960</name>
</gene>
<dbReference type="RefSeq" id="WP_346759699.1">
    <property type="nucleotide sequence ID" value="NZ_JAUJEB010000004.1"/>
</dbReference>
<evidence type="ECO:0000256" key="2">
    <source>
        <dbReference type="SAM" id="Phobius"/>
    </source>
</evidence>
<dbReference type="Proteomes" id="UP001172083">
    <property type="component" value="Unassembled WGS sequence"/>
</dbReference>
<dbReference type="PANTHER" id="PTHR34220:SF7">
    <property type="entry name" value="SENSOR HISTIDINE KINASE YPDA"/>
    <property type="match status" value="1"/>
</dbReference>
<sequence length="379" mass="43534">MTTSVPVRKKHLRILTHILFWVTVLGFYTYFYGHTYDDYYSTFLFVCLLLPITIATTYFLNYYLIPKYLLKKKYGYFVLYAVYSLIFSAYFELIIIFLAYIIFADFNINKMNPLTKDLFFLMVGLYFVVFFAVAVKMLKNWYQIQRNNQQLNEEKLEAELKLKEMQLELLKGQIQPHFLFNTLNNLYGLTLSKSDNAPNVVLLISDLLDYLLYRCNASEVGLQNEIDHLSNYLALQKIRYGANIRITFEVSGPITNQKIAPSLLLPFVENSFKHGVSNEVNDGFITIKLRISGNNFYFNVENSKTNLDSASTSRLSRGIGLANVKKRLGLIYPGQHRLIIENSENTYKASLYLGLHKTAGELSAKKEPSALISGKGGLS</sequence>
<feature type="transmembrane region" description="Helical" evidence="2">
    <location>
        <begin position="43"/>
        <end position="65"/>
    </location>
</feature>
<evidence type="ECO:0000313" key="5">
    <source>
        <dbReference type="Proteomes" id="UP001172083"/>
    </source>
</evidence>
<dbReference type="SUPFAM" id="SSF55874">
    <property type="entry name" value="ATPase domain of HSP90 chaperone/DNA topoisomerase II/histidine kinase"/>
    <property type="match status" value="1"/>
</dbReference>
<dbReference type="EMBL" id="JAUJEB010000004">
    <property type="protein sequence ID" value="MDN5214365.1"/>
    <property type="molecule type" value="Genomic_DNA"/>
</dbReference>
<dbReference type="InterPro" id="IPR036890">
    <property type="entry name" value="HATPase_C_sf"/>
</dbReference>
<keyword evidence="2" id="KW-0812">Transmembrane</keyword>
<name>A0ABT8L9D9_9BACT</name>
<evidence type="ECO:0000313" key="4">
    <source>
        <dbReference type="EMBL" id="MDN5214365.1"/>
    </source>
</evidence>
<dbReference type="Gene3D" id="3.30.565.10">
    <property type="entry name" value="Histidine kinase-like ATPase, C-terminal domain"/>
    <property type="match status" value="1"/>
</dbReference>
<dbReference type="GO" id="GO:0016301">
    <property type="term" value="F:kinase activity"/>
    <property type="evidence" value="ECO:0007669"/>
    <property type="project" value="UniProtKB-KW"/>
</dbReference>
<feature type="transmembrane region" description="Helical" evidence="2">
    <location>
        <begin position="12"/>
        <end position="31"/>
    </location>
</feature>
<organism evidence="4 5">
    <name type="scientific">Agaribacillus aureus</name>
    <dbReference type="NCBI Taxonomy" id="3051825"/>
    <lineage>
        <taxon>Bacteria</taxon>
        <taxon>Pseudomonadati</taxon>
        <taxon>Bacteroidota</taxon>
        <taxon>Cytophagia</taxon>
        <taxon>Cytophagales</taxon>
        <taxon>Splendidivirgaceae</taxon>
        <taxon>Agaribacillus</taxon>
    </lineage>
</organism>
<dbReference type="InterPro" id="IPR050640">
    <property type="entry name" value="Bact_2-comp_sensor_kinase"/>
</dbReference>
<feature type="domain" description="Signal transduction histidine kinase internal region" evidence="3">
    <location>
        <begin position="165"/>
        <end position="243"/>
    </location>
</feature>
<keyword evidence="4" id="KW-0808">Transferase</keyword>
<keyword evidence="5" id="KW-1185">Reference proteome</keyword>
<protein>
    <submittedName>
        <fullName evidence="4">Histidine kinase</fullName>
    </submittedName>
</protein>
<keyword evidence="1" id="KW-0175">Coiled coil</keyword>
<evidence type="ECO:0000259" key="3">
    <source>
        <dbReference type="Pfam" id="PF06580"/>
    </source>
</evidence>
<accession>A0ABT8L9D9</accession>
<keyword evidence="4" id="KW-0418">Kinase</keyword>
<dbReference type="PANTHER" id="PTHR34220">
    <property type="entry name" value="SENSOR HISTIDINE KINASE YPDA"/>
    <property type="match status" value="1"/>
</dbReference>
<feature type="transmembrane region" description="Helical" evidence="2">
    <location>
        <begin position="77"/>
        <end position="103"/>
    </location>
</feature>
<reference evidence="4" key="1">
    <citation type="submission" date="2023-06" db="EMBL/GenBank/DDBJ databases">
        <title>Genomic of Agaribacillus aureum.</title>
        <authorList>
            <person name="Wang G."/>
        </authorList>
    </citation>
    <scope>NUCLEOTIDE SEQUENCE</scope>
    <source>
        <strain evidence="4">BMA12</strain>
    </source>
</reference>
<evidence type="ECO:0000256" key="1">
    <source>
        <dbReference type="SAM" id="Coils"/>
    </source>
</evidence>
<feature type="coiled-coil region" evidence="1">
    <location>
        <begin position="146"/>
        <end position="173"/>
    </location>
</feature>
<dbReference type="Pfam" id="PF06580">
    <property type="entry name" value="His_kinase"/>
    <property type="match status" value="1"/>
</dbReference>
<keyword evidence="2" id="KW-1133">Transmembrane helix</keyword>